<dbReference type="AlphaFoldDB" id="A0AAV2RX16"/>
<name>A0AAV2RX16_MEGNR</name>
<evidence type="ECO:0000256" key="1">
    <source>
        <dbReference type="SAM" id="MobiDB-lite"/>
    </source>
</evidence>
<dbReference type="Proteomes" id="UP001497623">
    <property type="component" value="Unassembled WGS sequence"/>
</dbReference>
<protein>
    <submittedName>
        <fullName evidence="2">Uncharacterized protein</fullName>
    </submittedName>
</protein>
<evidence type="ECO:0000313" key="2">
    <source>
        <dbReference type="EMBL" id="CAL4142337.1"/>
    </source>
</evidence>
<gene>
    <name evidence="2" type="ORF">MNOR_LOCUS29099</name>
</gene>
<proteinExistence type="predicted"/>
<organism evidence="2 3">
    <name type="scientific">Meganyctiphanes norvegica</name>
    <name type="common">Northern krill</name>
    <name type="synonym">Thysanopoda norvegica</name>
    <dbReference type="NCBI Taxonomy" id="48144"/>
    <lineage>
        <taxon>Eukaryota</taxon>
        <taxon>Metazoa</taxon>
        <taxon>Ecdysozoa</taxon>
        <taxon>Arthropoda</taxon>
        <taxon>Crustacea</taxon>
        <taxon>Multicrustacea</taxon>
        <taxon>Malacostraca</taxon>
        <taxon>Eumalacostraca</taxon>
        <taxon>Eucarida</taxon>
        <taxon>Euphausiacea</taxon>
        <taxon>Euphausiidae</taxon>
        <taxon>Meganyctiphanes</taxon>
    </lineage>
</organism>
<feature type="region of interest" description="Disordered" evidence="1">
    <location>
        <begin position="185"/>
        <end position="211"/>
    </location>
</feature>
<sequence>MSDKSKWKRKLPTRIYDYNFKVSEGYYAPQTEFIETRPLQRTKVAPPEHASYAERFSSRPWYGGVKGLPYHESESVYNQPILRPRSASMSRLSTPTRTFEYDDDEPVYSSRLSRGRSRLGSVSRLDDDDLYTPNDLHNLDVKEELRSINEKLHSAKMKPGLPVCPRSYVDTPRITQAEWRRRNKYLPMNDPSSTENVMARPPLPPSSSTFRRSSISFETKFESNNPVSLRSHRGASVGSVTFDDDDEDIDFSSTFVRKPRSRNISFSDSTDMPPRPPSTNRLIEERKHFNAQQMADARRLQASEELTGYIDRKLGKLKNLSTAPPRDVEVPYKTAFSNRIRASSLGPSGYNNTDSTESRPRNFCWGYCK</sequence>
<accession>A0AAV2RX16</accession>
<keyword evidence="3" id="KW-1185">Reference proteome</keyword>
<reference evidence="2 3" key="1">
    <citation type="submission" date="2024-05" db="EMBL/GenBank/DDBJ databases">
        <authorList>
            <person name="Wallberg A."/>
        </authorList>
    </citation>
    <scope>NUCLEOTIDE SEQUENCE [LARGE SCALE GENOMIC DNA]</scope>
</reference>
<evidence type="ECO:0000313" key="3">
    <source>
        <dbReference type="Proteomes" id="UP001497623"/>
    </source>
</evidence>
<dbReference type="EMBL" id="CAXKWB010033160">
    <property type="protein sequence ID" value="CAL4142337.1"/>
    <property type="molecule type" value="Genomic_DNA"/>
</dbReference>
<comment type="caution">
    <text evidence="2">The sequence shown here is derived from an EMBL/GenBank/DDBJ whole genome shotgun (WGS) entry which is preliminary data.</text>
</comment>